<dbReference type="AlphaFoldDB" id="A0A0G1DMM3"/>
<dbReference type="PANTHER" id="PTHR37909:SF1">
    <property type="entry name" value="S-ADENOSYL-L-METHIONINE-DEPENDENT METHYLTRANSFERASES SUPERFAMILY PROTEIN"/>
    <property type="match status" value="1"/>
</dbReference>
<comment type="caution">
    <text evidence="1">The sequence shown here is derived from an EMBL/GenBank/DDBJ whole genome shotgun (WGS) entry which is preliminary data.</text>
</comment>
<accession>A0A0G1DMM3</accession>
<dbReference type="STRING" id="1618578.UV74_C0002G0031"/>
<protein>
    <recommendedName>
        <fullName evidence="3">Class I SAM-dependent methyltransferase</fullName>
    </recommendedName>
</protein>
<dbReference type="EMBL" id="LCFQ01000002">
    <property type="protein sequence ID" value="KKS98812.1"/>
    <property type="molecule type" value="Genomic_DNA"/>
</dbReference>
<dbReference type="Proteomes" id="UP000034090">
    <property type="component" value="Unassembled WGS sequence"/>
</dbReference>
<reference evidence="1 2" key="1">
    <citation type="journal article" date="2015" name="Nature">
        <title>rRNA introns, odd ribosomes, and small enigmatic genomes across a large radiation of phyla.</title>
        <authorList>
            <person name="Brown C.T."/>
            <person name="Hug L.A."/>
            <person name="Thomas B.C."/>
            <person name="Sharon I."/>
            <person name="Castelle C.J."/>
            <person name="Singh A."/>
            <person name="Wilkins M.J."/>
            <person name="Williams K.H."/>
            <person name="Banfield J.F."/>
        </authorList>
    </citation>
    <scope>NUCLEOTIDE SEQUENCE [LARGE SCALE GENOMIC DNA]</scope>
</reference>
<proteinExistence type="predicted"/>
<dbReference type="Gene3D" id="3.40.50.150">
    <property type="entry name" value="Vaccinia Virus protein VP39"/>
    <property type="match status" value="1"/>
</dbReference>
<dbReference type="PANTHER" id="PTHR37909">
    <property type="entry name" value="S-ADENOSYL-L-METHIONINE-DEPENDENT METHYLTRANSFERASES SUPERFAMILY PROTEIN"/>
    <property type="match status" value="1"/>
</dbReference>
<organism evidence="1 2">
    <name type="scientific">Candidatus Woesebacteria bacterium GW2011_GWB1_43_14</name>
    <dbReference type="NCBI Taxonomy" id="1618578"/>
    <lineage>
        <taxon>Bacteria</taxon>
        <taxon>Candidatus Woeseibacteriota</taxon>
    </lineage>
</organism>
<gene>
    <name evidence="1" type="ORF">UV74_C0002G0031</name>
</gene>
<evidence type="ECO:0000313" key="1">
    <source>
        <dbReference type="EMBL" id="KKS98812.1"/>
    </source>
</evidence>
<sequence length="210" mass="24571">MNSALQYIKNKYNLDYNIESPITLAPFHRYHQLVDLFRELEFIKGAEIGTARAVYAEILCKGIPDLKLYCVDPWLAYDEYDERWAQEQIEMDRIFEEAKNKLSNYNCEIIKKTSMEASKDFKPNSLDFVFIDGNHDFEYVVNDIIAWMKIVKPGGIISGHDFTTNVVKGTHFQIPYAVRAYAQAYDIHPWFVLHHSGTVDCWMWVKPDKT</sequence>
<evidence type="ECO:0000313" key="2">
    <source>
        <dbReference type="Proteomes" id="UP000034090"/>
    </source>
</evidence>
<dbReference type="SUPFAM" id="SSF53335">
    <property type="entry name" value="S-adenosyl-L-methionine-dependent methyltransferases"/>
    <property type="match status" value="1"/>
</dbReference>
<dbReference type="Pfam" id="PF13578">
    <property type="entry name" value="Methyltransf_24"/>
    <property type="match status" value="1"/>
</dbReference>
<name>A0A0G1DMM3_9BACT</name>
<dbReference type="InterPro" id="IPR029063">
    <property type="entry name" value="SAM-dependent_MTases_sf"/>
</dbReference>
<evidence type="ECO:0008006" key="3">
    <source>
        <dbReference type="Google" id="ProtNLM"/>
    </source>
</evidence>